<evidence type="ECO:0000256" key="5">
    <source>
        <dbReference type="SAM" id="MobiDB-lite"/>
    </source>
</evidence>
<protein>
    <submittedName>
        <fullName evidence="8">DNA helicase</fullName>
    </submittedName>
</protein>
<gene>
    <name evidence="8" type="ORF">BSOLF_2520</name>
</gene>
<feature type="domain" description="DNA2/NAM7 helicase-like C-terminal" evidence="7">
    <location>
        <begin position="7"/>
        <end position="74"/>
    </location>
</feature>
<organism evidence="8 9">
    <name type="scientific">Candidatus Carbonibacillus altaicus</name>
    <dbReference type="NCBI Taxonomy" id="2163959"/>
    <lineage>
        <taxon>Bacteria</taxon>
        <taxon>Bacillati</taxon>
        <taxon>Bacillota</taxon>
        <taxon>Bacilli</taxon>
        <taxon>Bacillales</taxon>
        <taxon>Candidatus Carbonibacillus</taxon>
    </lineage>
</organism>
<keyword evidence="1" id="KW-0547">Nucleotide-binding</keyword>
<keyword evidence="3 8" id="KW-0347">Helicase</keyword>
<dbReference type="SUPFAM" id="SSF52540">
    <property type="entry name" value="P-loop containing nucleoside triphosphate hydrolases"/>
    <property type="match status" value="1"/>
</dbReference>
<dbReference type="InterPro" id="IPR041679">
    <property type="entry name" value="DNA2/NAM7-like_C"/>
</dbReference>
<evidence type="ECO:0000259" key="7">
    <source>
        <dbReference type="Pfam" id="PF13087"/>
    </source>
</evidence>
<evidence type="ECO:0000313" key="9">
    <source>
        <dbReference type="Proteomes" id="UP000244338"/>
    </source>
</evidence>
<dbReference type="InterPro" id="IPR050534">
    <property type="entry name" value="Coronavir_polyprotein_1ab"/>
</dbReference>
<dbReference type="Gene3D" id="3.40.50.300">
    <property type="entry name" value="P-loop containing nucleotide triphosphate hydrolases"/>
    <property type="match status" value="1"/>
</dbReference>
<keyword evidence="6" id="KW-0812">Transmembrane</keyword>
<dbReference type="Proteomes" id="UP000244338">
    <property type="component" value="Unassembled WGS sequence"/>
</dbReference>
<keyword evidence="6" id="KW-1133">Transmembrane helix</keyword>
<feature type="transmembrane region" description="Helical" evidence="6">
    <location>
        <begin position="323"/>
        <end position="348"/>
    </location>
</feature>
<evidence type="ECO:0000256" key="1">
    <source>
        <dbReference type="ARBA" id="ARBA00022741"/>
    </source>
</evidence>
<evidence type="ECO:0000256" key="4">
    <source>
        <dbReference type="ARBA" id="ARBA00022840"/>
    </source>
</evidence>
<dbReference type="PANTHER" id="PTHR43788">
    <property type="entry name" value="DNA2/NAM7 HELICASE FAMILY MEMBER"/>
    <property type="match status" value="1"/>
</dbReference>
<keyword evidence="6" id="KW-0472">Membrane</keyword>
<name>A0A2R6XXZ0_9BACL</name>
<keyword evidence="2" id="KW-0378">Hydrolase</keyword>
<dbReference type="InterPro" id="IPR027417">
    <property type="entry name" value="P-loop_NTPase"/>
</dbReference>
<keyword evidence="4" id="KW-0067">ATP-binding</keyword>
<proteinExistence type="predicted"/>
<accession>A0A2R6XXZ0</accession>
<feature type="region of interest" description="Disordered" evidence="5">
    <location>
        <begin position="257"/>
        <end position="279"/>
    </location>
</feature>
<dbReference type="GO" id="GO:0005524">
    <property type="term" value="F:ATP binding"/>
    <property type="evidence" value="ECO:0007669"/>
    <property type="project" value="UniProtKB-KW"/>
</dbReference>
<evidence type="ECO:0000313" key="8">
    <source>
        <dbReference type="EMBL" id="PTQ55289.1"/>
    </source>
</evidence>
<dbReference type="EMBL" id="PEBX01000146">
    <property type="protein sequence ID" value="PTQ55289.1"/>
    <property type="molecule type" value="Genomic_DNA"/>
</dbReference>
<evidence type="ECO:0000256" key="6">
    <source>
        <dbReference type="SAM" id="Phobius"/>
    </source>
</evidence>
<reference evidence="9" key="1">
    <citation type="journal article" date="2018" name="Sci. Rep.">
        <title>Lignite coal burning seam in the remote Altai Mountains harbors a hydrogen-driven thermophilic microbial community.</title>
        <authorList>
            <person name="Kadnikov V.V."/>
            <person name="Mardanov A.V."/>
            <person name="Ivasenko D.A."/>
            <person name="Antsiferov D.V."/>
            <person name="Beletsky A.V."/>
            <person name="Karnachuk O.V."/>
            <person name="Ravin N.V."/>
        </authorList>
    </citation>
    <scope>NUCLEOTIDE SEQUENCE [LARGE SCALE GENOMIC DNA]</scope>
</reference>
<dbReference type="PANTHER" id="PTHR43788:SF8">
    <property type="entry name" value="DNA-BINDING PROTEIN SMUBP-2"/>
    <property type="match status" value="1"/>
</dbReference>
<dbReference type="AlphaFoldDB" id="A0A2R6XXZ0"/>
<comment type="caution">
    <text evidence="8">The sequence shown here is derived from an EMBL/GenBank/DDBJ whole genome shotgun (WGS) entry which is preliminary data.</text>
</comment>
<dbReference type="Pfam" id="PF13087">
    <property type="entry name" value="AAA_12"/>
    <property type="match status" value="1"/>
</dbReference>
<sequence length="366" mass="40167">MRDLFPEARGSERAVVASTVHRFQGLEKDVILFDAVDGPPFSKAGVLLEGDAAARLINVAMSRARGKLIILGNRTFLQDRLSAEHPLNRLSRELEARGRIVDLRNALDFQADGMGAAGDALAIVPIEPADEADADEADADRDRAFRDDLRSAEELIVLRTDESSRLGLLPELQAFKDRGRKIVLLRARGDAPDVAASPEHIRQGWEVRDIPARYVGEEWALIDNRLLWYVSRERSSGFGIRVASSRGSKRSCILCPPSSGQRRSRKWPNGRRRSGRSRAFRFPGSCPCMNVARTATVLTEPNGPIRVGRAWPAVTAGTRRPSIGAFFIGIYSMWISAVNIAGICTWPASIGVSRMRRAPGASESSA</sequence>
<dbReference type="GO" id="GO:0016787">
    <property type="term" value="F:hydrolase activity"/>
    <property type="evidence" value="ECO:0007669"/>
    <property type="project" value="UniProtKB-KW"/>
</dbReference>
<feature type="compositionally biased region" description="Basic residues" evidence="5">
    <location>
        <begin position="262"/>
        <end position="279"/>
    </location>
</feature>
<dbReference type="GO" id="GO:0043139">
    <property type="term" value="F:5'-3' DNA helicase activity"/>
    <property type="evidence" value="ECO:0007669"/>
    <property type="project" value="TreeGrafter"/>
</dbReference>
<evidence type="ECO:0000256" key="2">
    <source>
        <dbReference type="ARBA" id="ARBA00022801"/>
    </source>
</evidence>
<evidence type="ECO:0000256" key="3">
    <source>
        <dbReference type="ARBA" id="ARBA00022806"/>
    </source>
</evidence>